<dbReference type="AlphaFoldDB" id="T1CX12"/>
<dbReference type="Gene3D" id="1.20.910.10">
    <property type="entry name" value="Heme oxygenase-like"/>
    <property type="match status" value="1"/>
</dbReference>
<reference evidence="3" key="1">
    <citation type="submission" date="2013-08" db="EMBL/GenBank/DDBJ databases">
        <authorList>
            <person name="Mendez C."/>
            <person name="Richter M."/>
            <person name="Ferrer M."/>
            <person name="Sanchez J."/>
        </authorList>
    </citation>
    <scope>NUCLEOTIDE SEQUENCE</scope>
</reference>
<dbReference type="EMBL" id="AUZX01003484">
    <property type="protein sequence ID" value="EQD73779.1"/>
    <property type="molecule type" value="Genomic_DNA"/>
</dbReference>
<dbReference type="SMART" id="SM01236">
    <property type="entry name" value="Haem_oxygenase_2"/>
    <property type="match status" value="1"/>
</dbReference>
<reference evidence="3" key="2">
    <citation type="journal article" date="2014" name="ISME J.">
        <title>Microbial stratification in low pH oxic and suboxic macroscopic growths along an acid mine drainage.</title>
        <authorList>
            <person name="Mendez-Garcia C."/>
            <person name="Mesa V."/>
            <person name="Sprenger R.R."/>
            <person name="Richter M."/>
            <person name="Diez M.S."/>
            <person name="Solano J."/>
            <person name="Bargiela R."/>
            <person name="Golyshina O.V."/>
            <person name="Manteca A."/>
            <person name="Ramos J.L."/>
            <person name="Gallego J.R."/>
            <person name="Llorente I."/>
            <person name="Martins Dos Santos V.A."/>
            <person name="Jensen O.N."/>
            <person name="Pelaez A.I."/>
            <person name="Sanchez J."/>
            <person name="Ferrer M."/>
        </authorList>
    </citation>
    <scope>NUCLEOTIDE SEQUENCE</scope>
</reference>
<keyword evidence="1" id="KW-0560">Oxidoreductase</keyword>
<sequence>MSEPPWIRFEGARFRDELTNYKLKNHPFATHPFFRELEQGKIPKPVVQEWTQQFYPWLACVPIAMAERFSQCSWDPKNDRYRRMILDQLVEEAGDPKGKEPGHPELWLRFCEGLGVPRAQVQSAELRPETMVAIDDFLYTNRVNPFYVSAAGSSEPPNVPLCARLLPAFRTHYGVPEENLEYYRLHVTADVEHSEWIGEIVAAFASTPEVRKQMWDQMLRGFSIHGLLVDGVYRGTTSGARADQR</sequence>
<name>T1CX12_9ZZZZ</name>
<dbReference type="InterPro" id="IPR016084">
    <property type="entry name" value="Haem_Oase-like_multi-hlx"/>
</dbReference>
<evidence type="ECO:0000256" key="1">
    <source>
        <dbReference type="ARBA" id="ARBA00023002"/>
    </source>
</evidence>
<comment type="caution">
    <text evidence="3">The sequence shown here is derived from an EMBL/GenBank/DDBJ whole genome shotgun (WGS) entry which is preliminary data.</text>
</comment>
<proteinExistence type="predicted"/>
<evidence type="ECO:0000313" key="2">
    <source>
        <dbReference type="EMBL" id="EQD33834.1"/>
    </source>
</evidence>
<organism evidence="3">
    <name type="scientific">mine drainage metagenome</name>
    <dbReference type="NCBI Taxonomy" id="410659"/>
    <lineage>
        <taxon>unclassified sequences</taxon>
        <taxon>metagenomes</taxon>
        <taxon>ecological metagenomes</taxon>
    </lineage>
</organism>
<protein>
    <submittedName>
        <fullName evidence="3">Pyrroloquinoline quinone biosynthesis protein PqqC</fullName>
    </submittedName>
    <submittedName>
        <fullName evidence="2">TENA/THI-4 protein</fullName>
    </submittedName>
</protein>
<gene>
    <name evidence="3" type="ORF">B1A_04781</name>
    <name evidence="2" type="ORF">B1B_17397</name>
</gene>
<dbReference type="GO" id="GO:0016491">
    <property type="term" value="F:oxidoreductase activity"/>
    <property type="evidence" value="ECO:0007669"/>
    <property type="project" value="UniProtKB-KW"/>
</dbReference>
<dbReference type="PANTHER" id="PTHR40279">
    <property type="entry name" value="PQQC-LIKE PROTEIN"/>
    <property type="match status" value="1"/>
</dbReference>
<dbReference type="EMBL" id="AUZY01011613">
    <property type="protein sequence ID" value="EQD33834.1"/>
    <property type="molecule type" value="Genomic_DNA"/>
</dbReference>
<dbReference type="SUPFAM" id="SSF48613">
    <property type="entry name" value="Heme oxygenase-like"/>
    <property type="match status" value="1"/>
</dbReference>
<dbReference type="Pfam" id="PF14518">
    <property type="entry name" value="Haem_oxygenas_2"/>
    <property type="match status" value="1"/>
</dbReference>
<evidence type="ECO:0000313" key="3">
    <source>
        <dbReference type="EMBL" id="EQD73779.1"/>
    </source>
</evidence>
<dbReference type="InterPro" id="IPR039068">
    <property type="entry name" value="PqqC-like"/>
</dbReference>
<dbReference type="PANTHER" id="PTHR40279:SF3">
    <property type="entry name" value="4-AMINOBENZOATE SYNTHASE"/>
    <property type="match status" value="1"/>
</dbReference>
<accession>T1CX12</accession>